<dbReference type="InterPro" id="IPR045115">
    <property type="entry name" value="BOL2"/>
</dbReference>
<evidence type="ECO:0008006" key="4">
    <source>
        <dbReference type="Google" id="ProtNLM"/>
    </source>
</evidence>
<dbReference type="EMBL" id="HE612859">
    <property type="protein sequence ID" value="CCE62984.1"/>
    <property type="molecule type" value="Genomic_DNA"/>
</dbReference>
<gene>
    <name evidence="2" type="primary">TPHA0D03490</name>
    <name evidence="2" type="ordered locus">TPHA_0D03490</name>
</gene>
<dbReference type="STRING" id="1071381.G8BT13"/>
<reference evidence="2 3" key="1">
    <citation type="journal article" date="2011" name="Proc. Natl. Acad. Sci. U.S.A.">
        <title>Evolutionary erosion of yeast sex chromosomes by mating-type switching accidents.</title>
        <authorList>
            <person name="Gordon J.L."/>
            <person name="Armisen D."/>
            <person name="Proux-Wera E."/>
            <person name="Oheigeartaigh S.S."/>
            <person name="Byrne K.P."/>
            <person name="Wolfe K.H."/>
        </authorList>
    </citation>
    <scope>NUCLEOTIDE SEQUENCE [LARGE SCALE GENOMIC DNA]</scope>
    <source>
        <strain evidence="3">ATCC 24235 / CBS 4417 / NBRC 1672 / NRRL Y-8282 / UCD 70-5</strain>
    </source>
</reference>
<dbReference type="GO" id="GO:0045944">
    <property type="term" value="P:positive regulation of transcription by RNA polymerase II"/>
    <property type="evidence" value="ECO:0007669"/>
    <property type="project" value="EnsemblFungi"/>
</dbReference>
<accession>G8BT13</accession>
<dbReference type="InterPro" id="IPR036065">
    <property type="entry name" value="BolA-like_sf"/>
</dbReference>
<dbReference type="OMA" id="VHAFSQK"/>
<dbReference type="GO" id="GO:0051537">
    <property type="term" value="F:2 iron, 2 sulfur cluster binding"/>
    <property type="evidence" value="ECO:0007669"/>
    <property type="project" value="EnsemblFungi"/>
</dbReference>
<dbReference type="GO" id="GO:0005829">
    <property type="term" value="C:cytosol"/>
    <property type="evidence" value="ECO:0007669"/>
    <property type="project" value="EnsemblFungi"/>
</dbReference>
<keyword evidence="3" id="KW-1185">Reference proteome</keyword>
<sequence>MSVVTVELLKEKLNNGIPEVYNVIAIDTSAGCGQSFEVVVISNTFQGKNNLARSRMVNKILCDEIAQIHAFGCKCYTEAEWSKIVL</sequence>
<dbReference type="AlphaFoldDB" id="G8BT13"/>
<dbReference type="RefSeq" id="XP_003685418.1">
    <property type="nucleotide sequence ID" value="XM_003685370.1"/>
</dbReference>
<evidence type="ECO:0000313" key="3">
    <source>
        <dbReference type="Proteomes" id="UP000005666"/>
    </source>
</evidence>
<dbReference type="GO" id="GO:0006879">
    <property type="term" value="P:intracellular iron ion homeostasis"/>
    <property type="evidence" value="ECO:0007669"/>
    <property type="project" value="EnsemblFungi"/>
</dbReference>
<dbReference type="GO" id="GO:1990229">
    <property type="term" value="C:iron-sulfur cluster assembly complex"/>
    <property type="evidence" value="ECO:0007669"/>
    <property type="project" value="EnsemblFungi"/>
</dbReference>
<dbReference type="GO" id="GO:0071281">
    <property type="term" value="P:cellular response to iron ion"/>
    <property type="evidence" value="ECO:0007669"/>
    <property type="project" value="EnsemblFungi"/>
</dbReference>
<evidence type="ECO:0000313" key="2">
    <source>
        <dbReference type="EMBL" id="CCE62984.1"/>
    </source>
</evidence>
<dbReference type="HOGENOM" id="CLU_109462_4_0_1"/>
<dbReference type="GO" id="GO:0051604">
    <property type="term" value="P:protein maturation"/>
    <property type="evidence" value="ECO:0007669"/>
    <property type="project" value="InterPro"/>
</dbReference>
<dbReference type="Gene3D" id="3.30.300.90">
    <property type="entry name" value="BolA-like"/>
    <property type="match status" value="1"/>
</dbReference>
<dbReference type="eggNOG" id="KOG3348">
    <property type="taxonomic scope" value="Eukaryota"/>
</dbReference>
<comment type="similarity">
    <text evidence="1">Belongs to the BolA/IbaG family.</text>
</comment>
<name>G8BT13_TETPH</name>
<dbReference type="GO" id="GO:0000122">
    <property type="term" value="P:negative regulation of transcription by RNA polymerase II"/>
    <property type="evidence" value="ECO:0007669"/>
    <property type="project" value="EnsemblFungi"/>
</dbReference>
<proteinExistence type="inferred from homology"/>
<dbReference type="PIRSF" id="PIRSF003113">
    <property type="entry name" value="BolA"/>
    <property type="match status" value="1"/>
</dbReference>
<dbReference type="PANTHER" id="PTHR12735">
    <property type="entry name" value="BOLA-LIKE PROTEIN-RELATED"/>
    <property type="match status" value="1"/>
</dbReference>
<dbReference type="InterPro" id="IPR002634">
    <property type="entry name" value="BolA"/>
</dbReference>
<organism evidence="2 3">
    <name type="scientific">Tetrapisispora phaffii (strain ATCC 24235 / CBS 4417 / NBRC 1672 / NRRL Y-8282 / UCD 70-5)</name>
    <name type="common">Yeast</name>
    <name type="synonym">Fabospora phaffii</name>
    <dbReference type="NCBI Taxonomy" id="1071381"/>
    <lineage>
        <taxon>Eukaryota</taxon>
        <taxon>Fungi</taxon>
        <taxon>Dikarya</taxon>
        <taxon>Ascomycota</taxon>
        <taxon>Saccharomycotina</taxon>
        <taxon>Saccharomycetes</taxon>
        <taxon>Saccharomycetales</taxon>
        <taxon>Saccharomycetaceae</taxon>
        <taxon>Tetrapisispora</taxon>
    </lineage>
</organism>
<dbReference type="OrthoDB" id="4983at2759"/>
<dbReference type="KEGG" id="tpf:TPHA_0D03490"/>
<protein>
    <recommendedName>
        <fullName evidence="4">BolA-like protein</fullName>
    </recommendedName>
</protein>
<dbReference type="SUPFAM" id="SSF82657">
    <property type="entry name" value="BolA-like"/>
    <property type="match status" value="1"/>
</dbReference>
<evidence type="ECO:0000256" key="1">
    <source>
        <dbReference type="RuleBase" id="RU003860"/>
    </source>
</evidence>
<dbReference type="GO" id="GO:0005634">
    <property type="term" value="C:nucleus"/>
    <property type="evidence" value="ECO:0007669"/>
    <property type="project" value="EnsemblFungi"/>
</dbReference>
<dbReference type="PANTHER" id="PTHR12735:SF27">
    <property type="entry name" value="BOLA-LIKE PROTEIN 2"/>
    <property type="match status" value="1"/>
</dbReference>
<dbReference type="Pfam" id="PF01722">
    <property type="entry name" value="BolA"/>
    <property type="match status" value="1"/>
</dbReference>
<dbReference type="Proteomes" id="UP000005666">
    <property type="component" value="Chromosome 4"/>
</dbReference>
<dbReference type="GeneID" id="11531051"/>